<evidence type="ECO:0000313" key="1">
    <source>
        <dbReference type="EMBL" id="AZU02927.1"/>
    </source>
</evidence>
<dbReference type="AlphaFoldDB" id="A0A3T0E6T1"/>
<accession>A0A3T0E6T1</accession>
<dbReference type="RefSeq" id="WP_127565368.1">
    <property type="nucleotide sequence ID" value="NZ_BMFB01000006.1"/>
</dbReference>
<reference evidence="1 2" key="1">
    <citation type="submission" date="2016-12" db="EMBL/GenBank/DDBJ databases">
        <title>The genome of dimorphic prosthecate Glycocaulis alkaliphilus 6b-8t, isolated from crude oil dictates its adaptability in petroleum environments.</title>
        <authorList>
            <person name="Wu X.-L."/>
            <person name="Geng S."/>
        </authorList>
    </citation>
    <scope>NUCLEOTIDE SEQUENCE [LARGE SCALE GENOMIC DNA]</scope>
    <source>
        <strain evidence="1 2">6B-8</strain>
    </source>
</reference>
<name>A0A3T0E6T1_9PROT</name>
<evidence type="ECO:0000313" key="2">
    <source>
        <dbReference type="Proteomes" id="UP000286954"/>
    </source>
</evidence>
<dbReference type="Pfam" id="PF09898">
    <property type="entry name" value="DUF2125"/>
    <property type="match status" value="1"/>
</dbReference>
<dbReference type="InterPro" id="IPR018666">
    <property type="entry name" value="DUF2125"/>
</dbReference>
<protein>
    <submittedName>
        <fullName evidence="1">Uncharacterized protein</fullName>
    </submittedName>
</protein>
<dbReference type="OrthoDB" id="7625707at2"/>
<dbReference type="EMBL" id="CP018911">
    <property type="protein sequence ID" value="AZU02927.1"/>
    <property type="molecule type" value="Genomic_DNA"/>
</dbReference>
<gene>
    <name evidence="1" type="ORF">X907_0379</name>
</gene>
<dbReference type="KEGG" id="gak:X907_0379"/>
<sequence>MIRDFSTPAPARRSRLGLILPFAAFGVLLAAYGGYWLWMSGEIRKTADNWIEERESEGYAITVDRLSVSGFPFRFTVRVRDPEIIAPPEDGGWRMAMPELSASALPYNLSHWIIAFASPAELDFEGDEETSALLATAARARVSLASSRAGTVRAGAELEEFRLIEREGGDVLIEALDQLVLSSELVDEDRMRIRVEMRGLELGPDQLDERTANAFGRRIELMRTDTTLSHWSALAADANLASWSESGGRAEIAMAELHWGNARLGGEGAMGVDTMLRPEGRLSVMVTEPESLVAALVAGGVVSSSDGEALRLALMMAPRRDQGVALPFRFQQGGIFLGPVRIGEAGPLTGQLPSPPELPDADDLPGANP</sequence>
<organism evidence="1 2">
    <name type="scientific">Glycocaulis alkaliphilus</name>
    <dbReference type="NCBI Taxonomy" id="1434191"/>
    <lineage>
        <taxon>Bacteria</taxon>
        <taxon>Pseudomonadati</taxon>
        <taxon>Pseudomonadota</taxon>
        <taxon>Alphaproteobacteria</taxon>
        <taxon>Maricaulales</taxon>
        <taxon>Maricaulaceae</taxon>
        <taxon>Glycocaulis</taxon>
    </lineage>
</organism>
<keyword evidence="2" id="KW-1185">Reference proteome</keyword>
<dbReference type="Proteomes" id="UP000286954">
    <property type="component" value="Chromosome"/>
</dbReference>
<proteinExistence type="predicted"/>